<dbReference type="AlphaFoldDB" id="A0A081BYN6"/>
<evidence type="ECO:0000259" key="3">
    <source>
        <dbReference type="SMART" id="SM00062"/>
    </source>
</evidence>
<dbReference type="Pfam" id="PF00497">
    <property type="entry name" value="SBP_bac_3"/>
    <property type="match status" value="1"/>
</dbReference>
<dbReference type="PANTHER" id="PTHR35936:SF25">
    <property type="entry name" value="ABC TRANSPORTER SUBSTRATE-BINDING PROTEIN"/>
    <property type="match status" value="1"/>
</dbReference>
<dbReference type="HOGENOM" id="CLU_064076_3_0_0"/>
<keyword evidence="5" id="KW-1185">Reference proteome</keyword>
<dbReference type="PANTHER" id="PTHR35936">
    <property type="entry name" value="MEMBRANE-BOUND LYTIC MUREIN TRANSGLYCOSYLASE F"/>
    <property type="match status" value="1"/>
</dbReference>
<dbReference type="SMART" id="SM00062">
    <property type="entry name" value="PBPb"/>
    <property type="match status" value="1"/>
</dbReference>
<organism evidence="4">
    <name type="scientific">Vecturithrix granuli</name>
    <dbReference type="NCBI Taxonomy" id="1499967"/>
    <lineage>
        <taxon>Bacteria</taxon>
        <taxon>Candidatus Moduliflexota</taxon>
        <taxon>Candidatus Vecturitrichia</taxon>
        <taxon>Candidatus Vecturitrichales</taxon>
        <taxon>Candidatus Vecturitrichaceae</taxon>
        <taxon>Candidatus Vecturithrix</taxon>
    </lineage>
</organism>
<gene>
    <name evidence="4" type="ORF">U27_04408</name>
</gene>
<proteinExistence type="predicted"/>
<dbReference type="Gene3D" id="3.40.190.10">
    <property type="entry name" value="Periplasmic binding protein-like II"/>
    <property type="match status" value="2"/>
</dbReference>
<reference evidence="4" key="1">
    <citation type="journal article" date="2015" name="PeerJ">
        <title>First genomic representation of candidate bacterial phylum KSB3 points to enhanced environmental sensing as a trigger of wastewater bulking.</title>
        <authorList>
            <person name="Sekiguchi Y."/>
            <person name="Ohashi A."/>
            <person name="Parks D.H."/>
            <person name="Yamauchi T."/>
            <person name="Tyson G.W."/>
            <person name="Hugenholtz P."/>
        </authorList>
    </citation>
    <scope>NUCLEOTIDE SEQUENCE [LARGE SCALE GENOMIC DNA]</scope>
</reference>
<feature type="chain" id="PRO_5001755405" evidence="2">
    <location>
        <begin position="25"/>
        <end position="251"/>
    </location>
</feature>
<sequence>MKFLRYSVVIILASVFFCNASSVAQTSLKIATEEWPPYVYEQDGKITGYSIDILNNVFTEMDVTVTYHQYPWKRALKGVFSGTSDALFHASKNEERLQYCYYPEEYLAQSRYVFFIRKEDVNRLKFDSFDDLLGHDVGITQGYSYTAELLDFLNTHKLAISTVSDESNLRMLAKGRIEYFPTDVLNGLYLMKKLGLQDQLTYLPKPIFEKPYFIMFNKYNVSLALVEKFSAVLAAFKQTEEFRQIEAKYLE</sequence>
<feature type="domain" description="Solute-binding protein family 3/N-terminal" evidence="3">
    <location>
        <begin position="27"/>
        <end position="251"/>
    </location>
</feature>
<evidence type="ECO:0000313" key="4">
    <source>
        <dbReference type="EMBL" id="GAK57441.1"/>
    </source>
</evidence>
<dbReference type="SUPFAM" id="SSF53850">
    <property type="entry name" value="Periplasmic binding protein-like II"/>
    <property type="match status" value="1"/>
</dbReference>
<dbReference type="EMBL" id="DF820466">
    <property type="protein sequence ID" value="GAK57441.1"/>
    <property type="molecule type" value="Genomic_DNA"/>
</dbReference>
<feature type="signal peptide" evidence="2">
    <location>
        <begin position="1"/>
        <end position="24"/>
    </location>
</feature>
<dbReference type="Proteomes" id="UP000030661">
    <property type="component" value="Unassembled WGS sequence"/>
</dbReference>
<dbReference type="InterPro" id="IPR001638">
    <property type="entry name" value="Solute-binding_3/MltF_N"/>
</dbReference>
<name>A0A081BYN6_VECG1</name>
<keyword evidence="1 2" id="KW-0732">Signal</keyword>
<protein>
    <submittedName>
        <fullName evidence="4">Extracellular solute-binding protein family 3</fullName>
    </submittedName>
</protein>
<evidence type="ECO:0000313" key="5">
    <source>
        <dbReference type="Proteomes" id="UP000030661"/>
    </source>
</evidence>
<dbReference type="eggNOG" id="COG0834">
    <property type="taxonomic scope" value="Bacteria"/>
</dbReference>
<dbReference type="STRING" id="1499967.U27_04408"/>
<evidence type="ECO:0000256" key="2">
    <source>
        <dbReference type="SAM" id="SignalP"/>
    </source>
</evidence>
<evidence type="ECO:0000256" key="1">
    <source>
        <dbReference type="ARBA" id="ARBA00022729"/>
    </source>
</evidence>
<accession>A0A081BYN6</accession>